<name>A0A0K0D2A1_ANGCA</name>
<dbReference type="STRING" id="6313.A0A0K0D2A1"/>
<feature type="compositionally biased region" description="Basic and acidic residues" evidence="6">
    <location>
        <begin position="252"/>
        <end position="261"/>
    </location>
</feature>
<evidence type="ECO:0000256" key="6">
    <source>
        <dbReference type="SAM" id="MobiDB-lite"/>
    </source>
</evidence>
<feature type="domain" description="HORMA" evidence="7">
    <location>
        <begin position="1"/>
        <end position="181"/>
    </location>
</feature>
<reference evidence="9" key="2">
    <citation type="submission" date="2017-02" db="UniProtKB">
        <authorList>
            <consortium name="WormBaseParasite"/>
        </authorList>
    </citation>
    <scope>IDENTIFICATION</scope>
</reference>
<dbReference type="GO" id="GO:0005694">
    <property type="term" value="C:chromosome"/>
    <property type="evidence" value="ECO:0007669"/>
    <property type="project" value="UniProtKB-SubCell"/>
</dbReference>
<feature type="region of interest" description="Disordered" evidence="6">
    <location>
        <begin position="252"/>
        <end position="380"/>
    </location>
</feature>
<dbReference type="GO" id="GO:0005634">
    <property type="term" value="C:nucleus"/>
    <property type="evidence" value="ECO:0007669"/>
    <property type="project" value="UniProtKB-SubCell"/>
</dbReference>
<dbReference type="Pfam" id="PF02301">
    <property type="entry name" value="HORMA"/>
    <property type="match status" value="1"/>
</dbReference>
<dbReference type="InterPro" id="IPR051294">
    <property type="entry name" value="HORMA_MeioticProgression"/>
</dbReference>
<feature type="compositionally biased region" description="Polar residues" evidence="6">
    <location>
        <begin position="329"/>
        <end position="344"/>
    </location>
</feature>
<dbReference type="AlphaFoldDB" id="A0A0K0D2A1"/>
<dbReference type="InterPro" id="IPR003511">
    <property type="entry name" value="HORMA_dom"/>
</dbReference>
<evidence type="ECO:0000256" key="2">
    <source>
        <dbReference type="ARBA" id="ARBA00004286"/>
    </source>
</evidence>
<evidence type="ECO:0000256" key="4">
    <source>
        <dbReference type="ARBA" id="ARBA00023242"/>
    </source>
</evidence>
<evidence type="ECO:0000313" key="8">
    <source>
        <dbReference type="Proteomes" id="UP000035642"/>
    </source>
</evidence>
<keyword evidence="5" id="KW-0469">Meiosis</keyword>
<dbReference type="PROSITE" id="PS50815">
    <property type="entry name" value="HORMA"/>
    <property type="match status" value="1"/>
</dbReference>
<dbReference type="Gene3D" id="3.30.900.10">
    <property type="entry name" value="HORMA domain"/>
    <property type="match status" value="1"/>
</dbReference>
<keyword evidence="4" id="KW-0539">Nucleus</keyword>
<evidence type="ECO:0000259" key="7">
    <source>
        <dbReference type="PROSITE" id="PS50815"/>
    </source>
</evidence>
<accession>A0A0K0D2A1</accession>
<dbReference type="InterPro" id="IPR036570">
    <property type="entry name" value="HORMA_dom_sf"/>
</dbReference>
<dbReference type="WBParaSite" id="ACAC_0000419601-mRNA-1">
    <property type="protein sequence ID" value="ACAC_0000419601-mRNA-1"/>
    <property type="gene ID" value="ACAC_0000419601"/>
</dbReference>
<organism evidence="8 9">
    <name type="scientific">Angiostrongylus cantonensis</name>
    <name type="common">Rat lungworm</name>
    <dbReference type="NCBI Taxonomy" id="6313"/>
    <lineage>
        <taxon>Eukaryota</taxon>
        <taxon>Metazoa</taxon>
        <taxon>Ecdysozoa</taxon>
        <taxon>Nematoda</taxon>
        <taxon>Chromadorea</taxon>
        <taxon>Rhabditida</taxon>
        <taxon>Rhabditina</taxon>
        <taxon>Rhabditomorpha</taxon>
        <taxon>Strongyloidea</taxon>
        <taxon>Metastrongylidae</taxon>
        <taxon>Angiostrongylus</taxon>
    </lineage>
</organism>
<protein>
    <submittedName>
        <fullName evidence="9">HORMA domain-containing protein</fullName>
    </submittedName>
</protein>
<keyword evidence="3" id="KW-0158">Chromosome</keyword>
<evidence type="ECO:0000256" key="3">
    <source>
        <dbReference type="ARBA" id="ARBA00022454"/>
    </source>
</evidence>
<evidence type="ECO:0000313" key="9">
    <source>
        <dbReference type="WBParaSite" id="ACAC_0000419601-mRNA-1"/>
    </source>
</evidence>
<proteinExistence type="predicted"/>
<evidence type="ECO:0000256" key="5">
    <source>
        <dbReference type="ARBA" id="ARBA00023254"/>
    </source>
</evidence>
<dbReference type="SUPFAM" id="SSF56019">
    <property type="entry name" value="The spindle assembly checkpoint protein mad2"/>
    <property type="match status" value="1"/>
</dbReference>
<dbReference type="PANTHER" id="PTHR48225:SF7">
    <property type="entry name" value="MEIOSIS-SPECIFIC PROTEIN HOP1"/>
    <property type="match status" value="1"/>
</dbReference>
<evidence type="ECO:0000256" key="1">
    <source>
        <dbReference type="ARBA" id="ARBA00004123"/>
    </source>
</evidence>
<dbReference type="PANTHER" id="PTHR48225">
    <property type="entry name" value="HORMA DOMAIN-CONTAINING PROTEIN 1"/>
    <property type="match status" value="1"/>
</dbReference>
<reference evidence="8" key="1">
    <citation type="submission" date="2012-09" db="EMBL/GenBank/DDBJ databases">
        <authorList>
            <person name="Martin A.A."/>
        </authorList>
    </citation>
    <scope>NUCLEOTIDE SEQUENCE</scope>
</reference>
<sequence>MPIDLFCKMGIAGKLHVFVMNPSELLGARLVQKFQGVTEALEQRYLRELMLVVSPTEEDWKDAIEMYTWIMRYDVDGEPQAELQQPDGTVMAALRFRGMQHLKKQTTELLLSLKALCVDTLPPLPAGASAVIRITYTDRTPKGYQAPGFYRSPEDPVLRPDARHVQLATLETDYHGASVVVRSVFIDDEYDVKMKVNNALRLSIMDDSLNDSLNEESCVDDGTHRSVNNDTIERISETALHQSESVEIAREEVRTVDETRSRSSPRIPDSDSSKLTRLSMAVDRGSVADLDSSDNTSPAENYPKRSRRGRHAATKVGQDHPIHRRLGSAASTTPQVVNVSTPRSRNPVIDSYDTPPAKKTPGATKCAWVTPKEPPVMRRK</sequence>
<feature type="compositionally biased region" description="Basic residues" evidence="6">
    <location>
        <begin position="304"/>
        <end position="313"/>
    </location>
</feature>
<dbReference type="Proteomes" id="UP000035642">
    <property type="component" value="Unassembled WGS sequence"/>
</dbReference>
<comment type="subcellular location">
    <subcellularLocation>
        <location evidence="2">Chromosome</location>
    </subcellularLocation>
    <subcellularLocation>
        <location evidence="1">Nucleus</location>
    </subcellularLocation>
</comment>
<keyword evidence="8" id="KW-1185">Reference proteome</keyword>
<dbReference type="GO" id="GO:0051321">
    <property type="term" value="P:meiotic cell cycle"/>
    <property type="evidence" value="ECO:0007669"/>
    <property type="project" value="UniProtKB-KW"/>
</dbReference>